<dbReference type="Gene3D" id="1.10.3700.10">
    <property type="entry name" value="AGR C 984p-like"/>
    <property type="match status" value="4"/>
</dbReference>
<dbReference type="Proteomes" id="UP001234585">
    <property type="component" value="Chromosome"/>
</dbReference>
<dbReference type="AlphaFoldDB" id="A0AA50CK75"/>
<accession>A0AA50CK75</accession>
<keyword evidence="3" id="KW-1185">Reference proteome</keyword>
<proteinExistence type="predicted"/>
<evidence type="ECO:0000313" key="3">
    <source>
        <dbReference type="Proteomes" id="UP001234585"/>
    </source>
</evidence>
<sequence>MNAGGAMCGAPARQAGARLGSENDADRLADDWKELFPMLSTYTSYNLIAKDLLKSLNRTAAETVNARDAAYYKENIGKVTSVDAFLDDHRLYSYAVKAYGLDDMGYAKAFMRKVLDSDLADPNSFANKLTDERYRNFASAFTFNTSTTATAQTEAQLDEVIGLYTAGAANAGAAIKEESRYYNAVIDQVTNVDQLLNNDRLRSYVFTAFGIDPKTYSREAVRGALSSDLNDPSSYINTQFGGGVTAAQEARQVASDALAPLQLRETHLARITKLETDIPALQTQITDLDAEIARLSTNPDGLGAAELQALIDSKEAAKATLQTRRSDYQAELVEKQAAAADLDAVLVPRAEAASRIASLKAEIARQDTIISSANKYFMLAAAFNFAADGTAAPGTVQDASQKTSTQELYTLSNPRVTTAAALIHQDYFESRIGSITTAQELADDARLVSYLKVAYGLDKLSVGSLTIRNIITSDPDPDNPSSYINAFGGADKAKYIALRAAFNFQEDGTLAAGDSAQTATQTAKTASAYLTHYNDKDEEADELAIKRFKGQIGAVKTVQDFLGESTLYSFALKAFGIDPAKVSAFTIKNVLKSDLNDPKSYVYQLKDERFVELAKAFNFGPDGNVTAPKLAQSEAEILVMSRAYLTAKSRFGTKDDKELAQKEAEYYSAQMQKVETVKEFLSDERLVAFVLTANGIDTQSVDAEFMAKIFTSDLDDPKSFVNQQSNRAYRKMVASFNFNSDGRVVQPDADAVQSRRGIYETIDSHVRQRLEEEAGSDNAGVRLALYFERKAPSVGSAYDILADDALFAVFKTLFQLPDEVGSANIDAQADMIKRHLDLKDLQDPEKVSKMIVKFSVLYDLDNQATTDPALSVLTSNGSAGISADLMMSLAQLRTGGA</sequence>
<organism evidence="2 3">
    <name type="scientific">Shinella sumterensis</name>
    <dbReference type="NCBI Taxonomy" id="1967501"/>
    <lineage>
        <taxon>Bacteria</taxon>
        <taxon>Pseudomonadati</taxon>
        <taxon>Pseudomonadota</taxon>
        <taxon>Alphaproteobacteria</taxon>
        <taxon>Hyphomicrobiales</taxon>
        <taxon>Rhizobiaceae</taxon>
        <taxon>Shinella</taxon>
    </lineage>
</organism>
<dbReference type="EMBL" id="CP132302">
    <property type="protein sequence ID" value="WLR97565.1"/>
    <property type="molecule type" value="Genomic_DNA"/>
</dbReference>
<feature type="coiled-coil region" evidence="1">
    <location>
        <begin position="271"/>
        <end position="331"/>
    </location>
</feature>
<dbReference type="RefSeq" id="WP_306037516.1">
    <property type="nucleotide sequence ID" value="NZ_CP132302.1"/>
</dbReference>
<evidence type="ECO:0000256" key="1">
    <source>
        <dbReference type="SAM" id="Coils"/>
    </source>
</evidence>
<protein>
    <submittedName>
        <fullName evidence="2">DUF1217 domain-containing protein</fullName>
    </submittedName>
</protein>
<dbReference type="InterPro" id="IPR023157">
    <property type="entry name" value="AGR-C-984p-like_sf"/>
</dbReference>
<dbReference type="Pfam" id="PF06748">
    <property type="entry name" value="DUF1217"/>
    <property type="match status" value="3"/>
</dbReference>
<evidence type="ECO:0000313" key="2">
    <source>
        <dbReference type="EMBL" id="WLR97565.1"/>
    </source>
</evidence>
<keyword evidence="1" id="KW-0175">Coiled coil</keyword>
<gene>
    <name evidence="2" type="ORF">Q9313_00610</name>
</gene>
<name>A0AA50CK75_9HYPH</name>
<dbReference type="InterPro" id="IPR010626">
    <property type="entry name" value="DUF1217"/>
</dbReference>
<reference evidence="2 3" key="1">
    <citation type="submission" date="2023-08" db="EMBL/GenBank/DDBJ databases">
        <title>Pathogen: clinical or host-associated sample.</title>
        <authorList>
            <person name="Hergert J."/>
            <person name="Casey R."/>
            <person name="Wagner J."/>
            <person name="Young E.L."/>
            <person name="Oakeson K.F."/>
        </authorList>
    </citation>
    <scope>NUCLEOTIDE SEQUENCE [LARGE SCALE GENOMIC DNA]</scope>
    <source>
        <strain evidence="2 3">1760953</strain>
    </source>
</reference>
<dbReference type="SUPFAM" id="SSF158837">
    <property type="entry name" value="AGR C 984p-like"/>
    <property type="match status" value="5"/>
</dbReference>